<protein>
    <submittedName>
        <fullName evidence="9">Thiamine diphosphate-binding protein</fullName>
    </submittedName>
</protein>
<dbReference type="InterPro" id="IPR045229">
    <property type="entry name" value="TPP_enz"/>
</dbReference>
<dbReference type="Pfam" id="PF02776">
    <property type="entry name" value="TPP_enzyme_N"/>
    <property type="match status" value="1"/>
</dbReference>
<evidence type="ECO:0000259" key="7">
    <source>
        <dbReference type="Pfam" id="PF02775"/>
    </source>
</evidence>
<feature type="domain" description="Thiamine pyrophosphate enzyme N-terminal TPP-binding" evidence="8">
    <location>
        <begin position="3"/>
        <end position="134"/>
    </location>
</feature>
<dbReference type="AlphaFoldDB" id="A0A4Y7PIF4"/>
<dbReference type="Gene3D" id="3.40.50.970">
    <property type="match status" value="2"/>
</dbReference>
<dbReference type="GO" id="GO:0030976">
    <property type="term" value="F:thiamine pyrophosphate binding"/>
    <property type="evidence" value="ECO:0007669"/>
    <property type="project" value="InterPro"/>
</dbReference>
<feature type="domain" description="Thiamine pyrophosphate enzyme central" evidence="6">
    <location>
        <begin position="215"/>
        <end position="344"/>
    </location>
</feature>
<dbReference type="Pfam" id="PF00205">
    <property type="entry name" value="TPP_enzyme_M"/>
    <property type="match status" value="1"/>
</dbReference>
<dbReference type="GO" id="GO:0009099">
    <property type="term" value="P:L-valine biosynthetic process"/>
    <property type="evidence" value="ECO:0007669"/>
    <property type="project" value="TreeGrafter"/>
</dbReference>
<dbReference type="GO" id="GO:0005948">
    <property type="term" value="C:acetolactate synthase complex"/>
    <property type="evidence" value="ECO:0007669"/>
    <property type="project" value="TreeGrafter"/>
</dbReference>
<dbReference type="InterPro" id="IPR012000">
    <property type="entry name" value="Thiamin_PyroP_enz_cen_dom"/>
</dbReference>
<evidence type="ECO:0000256" key="1">
    <source>
        <dbReference type="ARBA" id="ARBA00004173"/>
    </source>
</evidence>
<comment type="similarity">
    <text evidence="2 5">Belongs to the TPP enzyme family.</text>
</comment>
<dbReference type="NCBIfam" id="NF006203">
    <property type="entry name" value="PRK08327.1"/>
    <property type="match status" value="1"/>
</dbReference>
<dbReference type="GO" id="GO:0003984">
    <property type="term" value="F:acetolactate synthase activity"/>
    <property type="evidence" value="ECO:0007669"/>
    <property type="project" value="TreeGrafter"/>
</dbReference>
<dbReference type="PANTHER" id="PTHR18968:SF164">
    <property type="entry name" value="PYRUVATE DECARBOXYLASE"/>
    <property type="match status" value="1"/>
</dbReference>
<keyword evidence="3 5" id="KW-0786">Thiamine pyrophosphate</keyword>
<dbReference type="Gene3D" id="3.40.50.1220">
    <property type="entry name" value="TPP-binding domain"/>
    <property type="match status" value="1"/>
</dbReference>
<dbReference type="GO" id="GO:0000287">
    <property type="term" value="F:magnesium ion binding"/>
    <property type="evidence" value="ECO:0007669"/>
    <property type="project" value="InterPro"/>
</dbReference>
<accession>A0A4Y7PIF4</accession>
<dbReference type="GO" id="GO:0009097">
    <property type="term" value="P:isoleucine biosynthetic process"/>
    <property type="evidence" value="ECO:0007669"/>
    <property type="project" value="TreeGrafter"/>
</dbReference>
<evidence type="ECO:0000313" key="9">
    <source>
        <dbReference type="EMBL" id="TDL15025.1"/>
    </source>
</evidence>
<feature type="domain" description="Thiamine pyrophosphate enzyme TPP-binding" evidence="7">
    <location>
        <begin position="415"/>
        <end position="580"/>
    </location>
</feature>
<dbReference type="EMBL" id="ML170294">
    <property type="protein sequence ID" value="TDL15025.1"/>
    <property type="molecule type" value="Genomic_DNA"/>
</dbReference>
<evidence type="ECO:0000259" key="6">
    <source>
        <dbReference type="Pfam" id="PF00205"/>
    </source>
</evidence>
<dbReference type="CDD" id="cd07035">
    <property type="entry name" value="TPP_PYR_POX_like"/>
    <property type="match status" value="1"/>
</dbReference>
<organism evidence="9 10">
    <name type="scientific">Rickenella mellea</name>
    <dbReference type="NCBI Taxonomy" id="50990"/>
    <lineage>
        <taxon>Eukaryota</taxon>
        <taxon>Fungi</taxon>
        <taxon>Dikarya</taxon>
        <taxon>Basidiomycota</taxon>
        <taxon>Agaricomycotina</taxon>
        <taxon>Agaricomycetes</taxon>
        <taxon>Hymenochaetales</taxon>
        <taxon>Rickenellaceae</taxon>
        <taxon>Rickenella</taxon>
    </lineage>
</organism>
<dbReference type="OrthoDB" id="2867507at2759"/>
<evidence type="ECO:0000256" key="3">
    <source>
        <dbReference type="ARBA" id="ARBA00023052"/>
    </source>
</evidence>
<evidence type="ECO:0000313" key="10">
    <source>
        <dbReference type="Proteomes" id="UP000294933"/>
    </source>
</evidence>
<gene>
    <name evidence="9" type="ORF">BD410DRAFT_902796</name>
</gene>
<evidence type="ECO:0000256" key="5">
    <source>
        <dbReference type="RuleBase" id="RU362132"/>
    </source>
</evidence>
<dbReference type="VEuPathDB" id="FungiDB:BD410DRAFT_902796"/>
<dbReference type="InterPro" id="IPR029061">
    <property type="entry name" value="THDP-binding"/>
</dbReference>
<proteinExistence type="inferred from homology"/>
<dbReference type="InterPro" id="IPR012001">
    <property type="entry name" value="Thiamin_PyroP_enz_TPP-bd_dom"/>
</dbReference>
<sequence length="585" mass="63244">MYTTSSVFLKTLSDSGITHAFVNWGSDHPALLEDLSRQGRENGAQSSLNIITCPNEMVALSAAQGYAQVTGRPAVVIVHVDVGTQALAGAIHNLDRCRVPVLIYAGASPFTLEGELKGSRNEWIMWLQDIPDQSAIVRQYMRFTSQIYSGKNIAQVVTRALQSANSEPKGPVYLWARREVMEEDVDGLIMKTSLSPKYWSPVDPVGLNPLAASTISQALTAAKSPLIITSYLGRNTRAVALLNKLSKALAIPVFVSCPSVVNIPLDHSHFIGLSYGAEPNEWLRTADVVLVIDSDIPWIPMRNKPLKDARIFHVDVDVLKDNIGMFHIDAELRCRADAEVALTQLLEGIRTPNLDSLSNRTAQIRQAREENANMLQRLENIVPVDGSITVPHMLSVLRKSIPSNTLVLNEAISNYALVWQHLQTVASIPGMMITSGASSLGWGLGAAIGASLGARENSLKHDLIVLIVGDGSFLFGVPSSAYWIARRYSTPFLTIVLNNGGWKSPKLSLMGVHPGGMGSTLSGQQLTVGFGPDPPDYSQIAVAAGGAWGKRVNEAADLRGTLSEAVNVVMNEKRCAVVDCVIESI</sequence>
<evidence type="ECO:0000256" key="2">
    <source>
        <dbReference type="ARBA" id="ARBA00007812"/>
    </source>
</evidence>
<dbReference type="SUPFAM" id="SSF52518">
    <property type="entry name" value="Thiamin diphosphate-binding fold (THDP-binding)"/>
    <property type="match status" value="2"/>
</dbReference>
<dbReference type="PANTHER" id="PTHR18968">
    <property type="entry name" value="THIAMINE PYROPHOSPHATE ENZYMES"/>
    <property type="match status" value="1"/>
</dbReference>
<reference evidence="9 10" key="1">
    <citation type="submission" date="2018-06" db="EMBL/GenBank/DDBJ databases">
        <title>A transcriptomic atlas of mushroom development highlights an independent origin of complex multicellularity.</title>
        <authorList>
            <consortium name="DOE Joint Genome Institute"/>
            <person name="Krizsan K."/>
            <person name="Almasi E."/>
            <person name="Merenyi Z."/>
            <person name="Sahu N."/>
            <person name="Viragh M."/>
            <person name="Koszo T."/>
            <person name="Mondo S."/>
            <person name="Kiss B."/>
            <person name="Balint B."/>
            <person name="Kues U."/>
            <person name="Barry K."/>
            <person name="Hegedus J.C."/>
            <person name="Henrissat B."/>
            <person name="Johnson J."/>
            <person name="Lipzen A."/>
            <person name="Ohm R."/>
            <person name="Nagy I."/>
            <person name="Pangilinan J."/>
            <person name="Yan J."/>
            <person name="Xiong Y."/>
            <person name="Grigoriev I.V."/>
            <person name="Hibbett D.S."/>
            <person name="Nagy L.G."/>
        </authorList>
    </citation>
    <scope>NUCLEOTIDE SEQUENCE [LARGE SCALE GENOMIC DNA]</scope>
    <source>
        <strain evidence="9 10">SZMC22713</strain>
    </source>
</reference>
<evidence type="ECO:0000256" key="4">
    <source>
        <dbReference type="ARBA" id="ARBA00023128"/>
    </source>
</evidence>
<name>A0A4Y7PIF4_9AGAM</name>
<evidence type="ECO:0000259" key="8">
    <source>
        <dbReference type="Pfam" id="PF02776"/>
    </source>
</evidence>
<dbReference type="GO" id="GO:0005739">
    <property type="term" value="C:mitochondrion"/>
    <property type="evidence" value="ECO:0007669"/>
    <property type="project" value="UniProtKB-SubCell"/>
</dbReference>
<dbReference type="GO" id="GO:0050660">
    <property type="term" value="F:flavin adenine dinucleotide binding"/>
    <property type="evidence" value="ECO:0007669"/>
    <property type="project" value="TreeGrafter"/>
</dbReference>
<dbReference type="InterPro" id="IPR011766">
    <property type="entry name" value="TPP_enzyme_TPP-bd"/>
</dbReference>
<dbReference type="InterPro" id="IPR029035">
    <property type="entry name" value="DHS-like_NAD/FAD-binding_dom"/>
</dbReference>
<dbReference type="CDD" id="cd02002">
    <property type="entry name" value="TPP_BFDC"/>
    <property type="match status" value="1"/>
</dbReference>
<dbReference type="STRING" id="50990.A0A4Y7PIF4"/>
<dbReference type="Proteomes" id="UP000294933">
    <property type="component" value="Unassembled WGS sequence"/>
</dbReference>
<comment type="subcellular location">
    <subcellularLocation>
        <location evidence="1">Mitochondrion</location>
    </subcellularLocation>
</comment>
<dbReference type="Pfam" id="PF02775">
    <property type="entry name" value="TPP_enzyme_C"/>
    <property type="match status" value="1"/>
</dbReference>
<keyword evidence="10" id="KW-1185">Reference proteome</keyword>
<keyword evidence="4" id="KW-0496">Mitochondrion</keyword>
<dbReference type="SUPFAM" id="SSF52467">
    <property type="entry name" value="DHS-like NAD/FAD-binding domain"/>
    <property type="match status" value="1"/>
</dbReference>